<dbReference type="InterPro" id="IPR004245">
    <property type="entry name" value="DUF229"/>
</dbReference>
<sequence length="738" mass="84839">MASIVKRRLRSWYHALFASAKTPQEYIPLDNNNLDEDSYRETNNRTTPAFKPTNPRWKKYQSPAARFIYLIITISLFHLFYNGSLEGGDIEWVRSHLGKLGGYLVASVVAFTVALWMILQGFTFLKARVKALLVCFLFMNFLIYYWIAPGQLFDEHGAYNFLIFLVIAIPANVVIGFLFGCFRFLKAKRFFQTLVGCLALFSIIVVLRLYHFHRIWSHGFFGLKTLNSKTTTPINLNGVCEWRDSIPWVDLLPDRTQNFWTGSMDCSESPITKGFTADIDGDGVLNIECPDTSLKTFFSILPDTRSFPTEDKTEKTFHLMVLEKMENVTYTRGKPVKTDHGEAFIARCGEDQKLLTFVRKPAAQKPEIPNTENKLNVMVLFLDAVSRRQFHRKLPRTSKAFEAISNPPEHPNDQKDLVLYEFFRSHAVGFNTNRNTRAMYMGITDDDVFGSTAIWDAYHRHGYLTGRADDLCVDWEQDYNHKSTGDVDHEMISPFCLPDYYPLYGHPFGNFKGPYSIVKRCTAGRAVHEYMFEWMEKFLHTYSKDTVHHKIPEKSGDKFFLLGSFIDGHEGTGDVLPVMDNSFSDFMLNLTPEVRNSTAIFLVADHGLHMGLNFAFTSNGQVENAAPMLTAMLPKWWVNKYPAAAAHLEQNRQKMVTPFDLFSTFNHLMYWEEDTKQDGGHYIGQDRIPEQVLQNWAEKGQFKSVWWGGDSLFTPIRTNRRCEEVGVPADMCKCFPTQ</sequence>
<reference evidence="2 3" key="1">
    <citation type="submission" date="2023-04" db="EMBL/GenBank/DDBJ databases">
        <title>Genome of Basidiobolus ranarum AG-B5.</title>
        <authorList>
            <person name="Stajich J.E."/>
            <person name="Carter-House D."/>
            <person name="Gryganskyi A."/>
        </authorList>
    </citation>
    <scope>NUCLEOTIDE SEQUENCE [LARGE SCALE GENOMIC DNA]</scope>
    <source>
        <strain evidence="2 3">AG-B5</strain>
    </source>
</reference>
<evidence type="ECO:0000313" key="3">
    <source>
        <dbReference type="Proteomes" id="UP001479436"/>
    </source>
</evidence>
<protein>
    <submittedName>
        <fullName evidence="2">Uncharacterized protein</fullName>
    </submittedName>
</protein>
<keyword evidence="1" id="KW-1133">Transmembrane helix</keyword>
<keyword evidence="1" id="KW-0812">Transmembrane</keyword>
<feature type="transmembrane region" description="Helical" evidence="1">
    <location>
        <begin position="159"/>
        <end position="179"/>
    </location>
</feature>
<dbReference type="PANTHER" id="PTHR10974">
    <property type="entry name" value="FI08016P-RELATED"/>
    <property type="match status" value="1"/>
</dbReference>
<feature type="transmembrane region" description="Helical" evidence="1">
    <location>
        <begin position="64"/>
        <end position="81"/>
    </location>
</feature>
<comment type="caution">
    <text evidence="2">The sequence shown here is derived from an EMBL/GenBank/DDBJ whole genome shotgun (WGS) entry which is preliminary data.</text>
</comment>
<dbReference type="EMBL" id="JASJQH010007452">
    <property type="protein sequence ID" value="KAK9708841.1"/>
    <property type="molecule type" value="Genomic_DNA"/>
</dbReference>
<feature type="transmembrane region" description="Helical" evidence="1">
    <location>
        <begin position="101"/>
        <end position="119"/>
    </location>
</feature>
<organism evidence="2 3">
    <name type="scientific">Basidiobolus ranarum</name>
    <dbReference type="NCBI Taxonomy" id="34480"/>
    <lineage>
        <taxon>Eukaryota</taxon>
        <taxon>Fungi</taxon>
        <taxon>Fungi incertae sedis</taxon>
        <taxon>Zoopagomycota</taxon>
        <taxon>Entomophthoromycotina</taxon>
        <taxon>Basidiobolomycetes</taxon>
        <taxon>Basidiobolales</taxon>
        <taxon>Basidiobolaceae</taxon>
        <taxon>Basidiobolus</taxon>
    </lineage>
</organism>
<name>A0ABR2VX84_9FUNG</name>
<feature type="transmembrane region" description="Helical" evidence="1">
    <location>
        <begin position="191"/>
        <end position="210"/>
    </location>
</feature>
<gene>
    <name evidence="2" type="ORF">K7432_009392</name>
</gene>
<evidence type="ECO:0000313" key="2">
    <source>
        <dbReference type="EMBL" id="KAK9708841.1"/>
    </source>
</evidence>
<keyword evidence="1" id="KW-0472">Membrane</keyword>
<dbReference type="PANTHER" id="PTHR10974:SF1">
    <property type="entry name" value="FI08016P-RELATED"/>
    <property type="match status" value="1"/>
</dbReference>
<evidence type="ECO:0000256" key="1">
    <source>
        <dbReference type="SAM" id="Phobius"/>
    </source>
</evidence>
<feature type="transmembrane region" description="Helical" evidence="1">
    <location>
        <begin position="131"/>
        <end position="147"/>
    </location>
</feature>
<dbReference type="Pfam" id="PF02995">
    <property type="entry name" value="DUF229"/>
    <property type="match status" value="1"/>
</dbReference>
<keyword evidence="3" id="KW-1185">Reference proteome</keyword>
<dbReference type="Proteomes" id="UP001479436">
    <property type="component" value="Unassembled WGS sequence"/>
</dbReference>
<accession>A0ABR2VX84</accession>
<proteinExistence type="predicted"/>